<proteinExistence type="predicted"/>
<comment type="caution">
    <text evidence="3">The sequence shown here is derived from an EMBL/GenBank/DDBJ whole genome shotgun (WGS) entry which is preliminary data.</text>
</comment>
<dbReference type="EMBL" id="JANCYU010000026">
    <property type="protein sequence ID" value="KAK4524904.1"/>
    <property type="molecule type" value="Genomic_DNA"/>
</dbReference>
<dbReference type="CDD" id="cd14686">
    <property type="entry name" value="bZIP"/>
    <property type="match status" value="1"/>
</dbReference>
<feature type="compositionally biased region" description="Low complexity" evidence="1">
    <location>
        <begin position="181"/>
        <end position="190"/>
    </location>
</feature>
<feature type="compositionally biased region" description="Basic and acidic residues" evidence="1">
    <location>
        <begin position="1"/>
        <end position="25"/>
    </location>
</feature>
<feature type="region of interest" description="Disordered" evidence="1">
    <location>
        <begin position="301"/>
        <end position="322"/>
    </location>
</feature>
<dbReference type="InterPro" id="IPR004827">
    <property type="entry name" value="bZIP"/>
</dbReference>
<feature type="domain" description="BZIP" evidence="2">
    <location>
        <begin position="248"/>
        <end position="304"/>
    </location>
</feature>
<evidence type="ECO:0000313" key="4">
    <source>
        <dbReference type="Proteomes" id="UP001300502"/>
    </source>
</evidence>
<feature type="region of interest" description="Disordered" evidence="1">
    <location>
        <begin position="1"/>
        <end position="26"/>
    </location>
</feature>
<feature type="region of interest" description="Disordered" evidence="1">
    <location>
        <begin position="136"/>
        <end position="285"/>
    </location>
</feature>
<accession>A0AAV9IBW5</accession>
<sequence>MENPERKKDEEEPSKVPSSEQEKLPSFRNLMAEIHRTFEASTPQEIRVTQRASVVQVRKRPRVEAPLYIETPYEISPVSPFPGLRTTEYASQSTEYSGTRETTQETGKPFKEEASFVPEANIWKQSVIAAKEARRRRKHILQVKAKGVGAAGTSRLRRAQRKLVSSEQRSPPRSAEVGSIRTSTASSETSTSRETEEVAEQEAISHTAIRQVGSEERKSIESEAGPSSAAFPKRGRGRKREHPEWTEEERQAERIRKNREAAERARQKRKEKEESLLRELTSAIERNRLLEEEIQRLREQLKEVLPSSSGKDSQEHHTEHIS</sequence>
<dbReference type="Proteomes" id="UP001300502">
    <property type="component" value="Unassembled WGS sequence"/>
</dbReference>
<dbReference type="Gene3D" id="1.20.5.170">
    <property type="match status" value="1"/>
</dbReference>
<feature type="compositionally biased region" description="Basic and acidic residues" evidence="1">
    <location>
        <begin position="312"/>
        <end position="322"/>
    </location>
</feature>
<feature type="compositionally biased region" description="Polar residues" evidence="1">
    <location>
        <begin position="88"/>
        <end position="106"/>
    </location>
</feature>
<dbReference type="GO" id="GO:0003700">
    <property type="term" value="F:DNA-binding transcription factor activity"/>
    <property type="evidence" value="ECO:0007669"/>
    <property type="project" value="InterPro"/>
</dbReference>
<dbReference type="PROSITE" id="PS00036">
    <property type="entry name" value="BZIP_BASIC"/>
    <property type="match status" value="1"/>
</dbReference>
<feature type="region of interest" description="Disordered" evidence="1">
    <location>
        <begin position="79"/>
        <end position="113"/>
    </location>
</feature>
<feature type="compositionally biased region" description="Basic and acidic residues" evidence="1">
    <location>
        <begin position="241"/>
        <end position="277"/>
    </location>
</feature>
<evidence type="ECO:0000256" key="1">
    <source>
        <dbReference type="SAM" id="MobiDB-lite"/>
    </source>
</evidence>
<dbReference type="SUPFAM" id="SSF57959">
    <property type="entry name" value="Leucine zipper domain"/>
    <property type="match status" value="1"/>
</dbReference>
<dbReference type="AlphaFoldDB" id="A0AAV9IBW5"/>
<reference evidence="3 4" key="1">
    <citation type="submission" date="2022-07" db="EMBL/GenBank/DDBJ databases">
        <title>Genome-wide signatures of adaptation to extreme environments.</title>
        <authorList>
            <person name="Cho C.H."/>
            <person name="Yoon H.S."/>
        </authorList>
    </citation>
    <scope>NUCLEOTIDE SEQUENCE [LARGE SCALE GENOMIC DNA]</scope>
    <source>
        <strain evidence="3 4">108.79 E11</strain>
    </source>
</reference>
<dbReference type="InterPro" id="IPR046347">
    <property type="entry name" value="bZIP_sf"/>
</dbReference>
<keyword evidence="4" id="KW-1185">Reference proteome</keyword>
<protein>
    <recommendedName>
        <fullName evidence="2">BZIP domain-containing protein</fullName>
    </recommendedName>
</protein>
<evidence type="ECO:0000259" key="2">
    <source>
        <dbReference type="PROSITE" id="PS50217"/>
    </source>
</evidence>
<name>A0AAV9IBW5_9RHOD</name>
<gene>
    <name evidence="3" type="ORF">GAYE_SCF06G2806</name>
</gene>
<evidence type="ECO:0000313" key="3">
    <source>
        <dbReference type="EMBL" id="KAK4524904.1"/>
    </source>
</evidence>
<organism evidence="3 4">
    <name type="scientific">Galdieria yellowstonensis</name>
    <dbReference type="NCBI Taxonomy" id="3028027"/>
    <lineage>
        <taxon>Eukaryota</taxon>
        <taxon>Rhodophyta</taxon>
        <taxon>Bangiophyceae</taxon>
        <taxon>Galdieriales</taxon>
        <taxon>Galdieriaceae</taxon>
        <taxon>Galdieria</taxon>
    </lineage>
</organism>
<dbReference type="PROSITE" id="PS50217">
    <property type="entry name" value="BZIP"/>
    <property type="match status" value="1"/>
</dbReference>